<comment type="caution">
    <text evidence="5">The sequence shown here is derived from an EMBL/GenBank/DDBJ whole genome shotgun (WGS) entry which is preliminary data.</text>
</comment>
<keyword evidence="6" id="KW-1185">Reference proteome</keyword>
<evidence type="ECO:0000259" key="4">
    <source>
        <dbReference type="Pfam" id="PF01764"/>
    </source>
</evidence>
<dbReference type="FunCoup" id="A0A2P5HNP4">
    <property type="interactions" value="6"/>
</dbReference>
<gene>
    <name evidence="5" type="ORF">DHEL01_v209726</name>
</gene>
<dbReference type="AlphaFoldDB" id="A0A2P5HNP4"/>
<organism evidence="5 6">
    <name type="scientific">Diaporthe helianthi</name>
    <dbReference type="NCBI Taxonomy" id="158607"/>
    <lineage>
        <taxon>Eukaryota</taxon>
        <taxon>Fungi</taxon>
        <taxon>Dikarya</taxon>
        <taxon>Ascomycota</taxon>
        <taxon>Pezizomycotina</taxon>
        <taxon>Sordariomycetes</taxon>
        <taxon>Sordariomycetidae</taxon>
        <taxon>Diaporthales</taxon>
        <taxon>Diaporthaceae</taxon>
        <taxon>Diaporthe</taxon>
    </lineage>
</organism>
<feature type="signal peptide" evidence="3">
    <location>
        <begin position="1"/>
        <end position="19"/>
    </location>
</feature>
<protein>
    <submittedName>
        <fullName evidence="5">Lipase</fullName>
    </submittedName>
</protein>
<feature type="domain" description="Fungal lipase-type" evidence="4">
    <location>
        <begin position="109"/>
        <end position="239"/>
    </location>
</feature>
<reference evidence="5" key="1">
    <citation type="submission" date="2017-09" db="EMBL/GenBank/DDBJ databases">
        <title>Polyketide synthases of a Diaporthe helianthi virulent isolate.</title>
        <authorList>
            <person name="Baroncelli R."/>
        </authorList>
    </citation>
    <scope>NUCLEOTIDE SEQUENCE [LARGE SCALE GENOMIC DNA]</scope>
    <source>
        <strain evidence="5">7/96</strain>
    </source>
</reference>
<keyword evidence="2" id="KW-0378">Hydrolase</keyword>
<dbReference type="InParanoid" id="A0A2P5HNP4"/>
<evidence type="ECO:0000256" key="2">
    <source>
        <dbReference type="ARBA" id="ARBA00022801"/>
    </source>
</evidence>
<dbReference type="EMBL" id="MAVT02001144">
    <property type="protein sequence ID" value="POS71884.1"/>
    <property type="molecule type" value="Genomic_DNA"/>
</dbReference>
<evidence type="ECO:0000313" key="6">
    <source>
        <dbReference type="Proteomes" id="UP000094444"/>
    </source>
</evidence>
<dbReference type="PANTHER" id="PTHR46640">
    <property type="entry name" value="TRIACYLGLYCEROL LIPASE, PUTATIVE (AFU_ORTHOLOGUE AFUA_6G06510)-RELATED"/>
    <property type="match status" value="1"/>
</dbReference>
<dbReference type="InterPro" id="IPR051299">
    <property type="entry name" value="AB_hydrolase_lip/est"/>
</dbReference>
<evidence type="ECO:0000313" key="5">
    <source>
        <dbReference type="EMBL" id="POS71884.1"/>
    </source>
</evidence>
<proteinExistence type="predicted"/>
<dbReference type="GO" id="GO:0016787">
    <property type="term" value="F:hydrolase activity"/>
    <property type="evidence" value="ECO:0007669"/>
    <property type="project" value="UniProtKB-KW"/>
</dbReference>
<dbReference type="PANTHER" id="PTHR46640:SF1">
    <property type="entry name" value="FUNGAL LIPASE-LIKE DOMAIN-CONTAINING PROTEIN-RELATED"/>
    <property type="match status" value="1"/>
</dbReference>
<dbReference type="InterPro" id="IPR002921">
    <property type="entry name" value="Fungal_lipase-type"/>
</dbReference>
<feature type="chain" id="PRO_5015200110" evidence="3">
    <location>
        <begin position="20"/>
        <end position="357"/>
    </location>
</feature>
<dbReference type="Pfam" id="PF01764">
    <property type="entry name" value="Lipase_3"/>
    <property type="match status" value="1"/>
</dbReference>
<evidence type="ECO:0000256" key="3">
    <source>
        <dbReference type="SAM" id="SignalP"/>
    </source>
</evidence>
<dbReference type="InterPro" id="IPR029058">
    <property type="entry name" value="AB_hydrolase_fold"/>
</dbReference>
<dbReference type="GO" id="GO:0006629">
    <property type="term" value="P:lipid metabolic process"/>
    <property type="evidence" value="ECO:0007669"/>
    <property type="project" value="InterPro"/>
</dbReference>
<evidence type="ECO:0000256" key="1">
    <source>
        <dbReference type="ARBA" id="ARBA00022729"/>
    </source>
</evidence>
<dbReference type="Proteomes" id="UP000094444">
    <property type="component" value="Unassembled WGS sequence"/>
</dbReference>
<keyword evidence="1 3" id="KW-0732">Signal</keyword>
<dbReference type="SUPFAM" id="SSF53474">
    <property type="entry name" value="alpha/beta-Hydrolases"/>
    <property type="match status" value="1"/>
</dbReference>
<accession>A0A2P5HNP4</accession>
<dbReference type="Gene3D" id="3.40.50.1820">
    <property type="entry name" value="alpha/beta hydrolase"/>
    <property type="match status" value="1"/>
</dbReference>
<dbReference type="STRING" id="158607.A0A2P5HNP4"/>
<name>A0A2P5HNP4_DIAHE</name>
<dbReference type="CDD" id="cd00519">
    <property type="entry name" value="Lipase_3"/>
    <property type="match status" value="1"/>
</dbReference>
<sequence length="357" mass="38771">MRLSVASSLSWAAAALVAASPLASPESLVTRQDASTLTKEIYDNMQYYAEYSASTYCNSDNAAGSLVVCEDGCPQVMANGATVVGSLPNTTVFEMDGYVALDNVRKEIVVAFRGSSGLRNWIADLTFLLVPCDYTTGCAVHTGFKIAWESIREYTLGFVKSALAEYPDYTLVVTGHSLGAAVGTLAVIELRDMGYACDLYTYGSPRVGNLALVKYVTDQVGAEYRATHFEDPVPRLPPILFGYFHTSPEYWLAAGPATNVDYTIDEIETCLGYANISCNAGTFGLNGDAHTHYFQYLGCDSGSKSTDMALTTRDDIATNPLWTRDEVSDEDLEKRLNNYTLQDIEYSKELAASGLAL</sequence>
<dbReference type="OrthoDB" id="426718at2759"/>